<keyword evidence="3" id="KW-1185">Reference proteome</keyword>
<feature type="transmembrane region" description="Helical" evidence="1">
    <location>
        <begin position="12"/>
        <end position="30"/>
    </location>
</feature>
<dbReference type="RefSeq" id="XP_033676688.1">
    <property type="nucleotide sequence ID" value="XM_033834134.1"/>
</dbReference>
<dbReference type="AlphaFoldDB" id="A0A6A6HU30"/>
<keyword evidence="1" id="KW-0812">Transmembrane</keyword>
<dbReference type="Proteomes" id="UP000800094">
    <property type="component" value="Unassembled WGS sequence"/>
</dbReference>
<proteinExistence type="predicted"/>
<sequence length="236" mass="25506">MAPIGDTMLGFSLMGLIAGIVMCIFWVRGLWRGREGGARRRLALMTAAGTLFLALLAGPTAVSAKGTSTVSRTLPHRDCTKTSPWNTESAEANHSPPECSQMCASSIEGSDYDNDTFSYLADSGEDEDRVDEATKFPVDATLDRFSQHCSLGNVLDPGTAITETRRCWNFIEAFIPGACDMSAVSGEFANGLTNGKELSKCIEEAYIWKVLTNGTVPLADLVRLVQPESGRVRDEL</sequence>
<dbReference type="EMBL" id="ML987210">
    <property type="protein sequence ID" value="KAF2241684.1"/>
    <property type="molecule type" value="Genomic_DNA"/>
</dbReference>
<reference evidence="2" key="1">
    <citation type="journal article" date="2020" name="Stud. Mycol.">
        <title>101 Dothideomycetes genomes: a test case for predicting lifestyles and emergence of pathogens.</title>
        <authorList>
            <person name="Haridas S."/>
            <person name="Albert R."/>
            <person name="Binder M."/>
            <person name="Bloem J."/>
            <person name="Labutti K."/>
            <person name="Salamov A."/>
            <person name="Andreopoulos B."/>
            <person name="Baker S."/>
            <person name="Barry K."/>
            <person name="Bills G."/>
            <person name="Bluhm B."/>
            <person name="Cannon C."/>
            <person name="Castanera R."/>
            <person name="Culley D."/>
            <person name="Daum C."/>
            <person name="Ezra D."/>
            <person name="Gonzalez J."/>
            <person name="Henrissat B."/>
            <person name="Kuo A."/>
            <person name="Liang C."/>
            <person name="Lipzen A."/>
            <person name="Lutzoni F."/>
            <person name="Magnuson J."/>
            <person name="Mondo S."/>
            <person name="Nolan M."/>
            <person name="Ohm R."/>
            <person name="Pangilinan J."/>
            <person name="Park H.-J."/>
            <person name="Ramirez L."/>
            <person name="Alfaro M."/>
            <person name="Sun H."/>
            <person name="Tritt A."/>
            <person name="Yoshinaga Y."/>
            <person name="Zwiers L.-H."/>
            <person name="Turgeon B."/>
            <person name="Goodwin S."/>
            <person name="Spatafora J."/>
            <person name="Crous P."/>
            <person name="Grigoriev I."/>
        </authorList>
    </citation>
    <scope>NUCLEOTIDE SEQUENCE</scope>
    <source>
        <strain evidence="2">CBS 122368</strain>
    </source>
</reference>
<keyword evidence="1" id="KW-1133">Transmembrane helix</keyword>
<evidence type="ECO:0000313" key="3">
    <source>
        <dbReference type="Proteomes" id="UP000800094"/>
    </source>
</evidence>
<protein>
    <submittedName>
        <fullName evidence="2">Uncharacterized protein</fullName>
    </submittedName>
</protein>
<dbReference type="GeneID" id="54587464"/>
<feature type="transmembrane region" description="Helical" evidence="1">
    <location>
        <begin position="42"/>
        <end position="62"/>
    </location>
</feature>
<accession>A0A6A6HU30</accession>
<name>A0A6A6HU30_9PLEO</name>
<keyword evidence="1" id="KW-0472">Membrane</keyword>
<organism evidence="2 3">
    <name type="scientific">Trematosphaeria pertusa</name>
    <dbReference type="NCBI Taxonomy" id="390896"/>
    <lineage>
        <taxon>Eukaryota</taxon>
        <taxon>Fungi</taxon>
        <taxon>Dikarya</taxon>
        <taxon>Ascomycota</taxon>
        <taxon>Pezizomycotina</taxon>
        <taxon>Dothideomycetes</taxon>
        <taxon>Pleosporomycetidae</taxon>
        <taxon>Pleosporales</taxon>
        <taxon>Massarineae</taxon>
        <taxon>Trematosphaeriaceae</taxon>
        <taxon>Trematosphaeria</taxon>
    </lineage>
</organism>
<gene>
    <name evidence="2" type="ORF">BU26DRAFT_571446</name>
</gene>
<evidence type="ECO:0000256" key="1">
    <source>
        <dbReference type="SAM" id="Phobius"/>
    </source>
</evidence>
<evidence type="ECO:0000313" key="2">
    <source>
        <dbReference type="EMBL" id="KAF2241684.1"/>
    </source>
</evidence>